<reference evidence="2 3" key="1">
    <citation type="journal article" date="2017" name="Chemistry">
        <title>Isolation, Biosynthesis and Chemical Modifications of Rubterolones A-F: Rare Tropolone Alkaloids from Actinomadura sp. 5-2.</title>
        <authorList>
            <person name="Guo H."/>
            <person name="Benndorf R."/>
            <person name="Leichnitz D."/>
            <person name="Klassen J.L."/>
            <person name="Vollmers J."/>
            <person name="Gorls H."/>
            <person name="Steinacker M."/>
            <person name="Weigel C."/>
            <person name="Dahse H.M."/>
            <person name="Kaster A.K."/>
            <person name="de Beer Z.W."/>
            <person name="Poulsen M."/>
            <person name="Beemelmanns C."/>
        </authorList>
    </citation>
    <scope>NUCLEOTIDE SEQUENCE [LARGE SCALE GENOMIC DNA]</scope>
    <source>
        <strain evidence="2 3">5-2</strain>
    </source>
</reference>
<dbReference type="PANTHER" id="PTHR31212">
    <property type="entry name" value="ALPHA-KETOGLUTARATE-DEPENDENT DIOXYGENASE ALKB HOMOLOG 3"/>
    <property type="match status" value="1"/>
</dbReference>
<organism evidence="2 3">
    <name type="scientific">Actinomadura rubteroloni</name>
    <dbReference type="NCBI Taxonomy" id="1926885"/>
    <lineage>
        <taxon>Bacteria</taxon>
        <taxon>Bacillati</taxon>
        <taxon>Actinomycetota</taxon>
        <taxon>Actinomycetes</taxon>
        <taxon>Streptosporangiales</taxon>
        <taxon>Thermomonosporaceae</taxon>
        <taxon>Actinomadura</taxon>
    </lineage>
</organism>
<dbReference type="PANTHER" id="PTHR31212:SF4">
    <property type="entry name" value="ALPHA-KETOGLUTARATE-DEPENDENT DIOXYGENASE ALKB HOMOLOG 3"/>
    <property type="match status" value="1"/>
</dbReference>
<dbReference type="FunFam" id="2.60.120.590:FF:000011">
    <property type="entry name" value="Alpha-ketoglutarate-dependent dioxygenase AlkB"/>
    <property type="match status" value="1"/>
</dbReference>
<evidence type="ECO:0000313" key="3">
    <source>
        <dbReference type="Proteomes" id="UP000242367"/>
    </source>
</evidence>
<dbReference type="InterPro" id="IPR005123">
    <property type="entry name" value="Oxoglu/Fe-dep_dioxygenase_dom"/>
</dbReference>
<dbReference type="InterPro" id="IPR027450">
    <property type="entry name" value="AlkB-like"/>
</dbReference>
<comment type="caution">
    <text evidence="2">The sequence shown here is derived from an EMBL/GenBank/DDBJ whole genome shotgun (WGS) entry which is preliminary data.</text>
</comment>
<dbReference type="Pfam" id="PF13532">
    <property type="entry name" value="2OG-FeII_Oxy_2"/>
    <property type="match status" value="1"/>
</dbReference>
<protein>
    <recommendedName>
        <fullName evidence="1">Fe2OG dioxygenase domain-containing protein</fullName>
    </recommendedName>
</protein>
<dbReference type="AlphaFoldDB" id="A0A2P4UNU8"/>
<name>A0A2P4UNU8_9ACTN</name>
<gene>
    <name evidence="2" type="ORF">BTM25_11300</name>
</gene>
<feature type="domain" description="Fe2OG dioxygenase" evidence="1">
    <location>
        <begin position="115"/>
        <end position="213"/>
    </location>
</feature>
<evidence type="ECO:0000259" key="1">
    <source>
        <dbReference type="PROSITE" id="PS51471"/>
    </source>
</evidence>
<accession>A0A2P4UNU8</accession>
<dbReference type="SUPFAM" id="SSF51197">
    <property type="entry name" value="Clavaminate synthase-like"/>
    <property type="match status" value="1"/>
</dbReference>
<sequence>MFDSVGSLGSMFQASLLDADEVGVGSLGSSVRRVPLTDGAWIDLRPGWISGADALFQRLVETVPWRDEQRRMYDRVVAVPRRLAFYRAGAPLPDPALAEMKRLLDEHYAEELGEPFATAGLCLYRDHRDSVSWHGDRYGRGRHEDVMVAIVSLGTPRPLLLRPRSGGPARRYEPGHGDLLVMGGSCQRTWEHAIPKSARPLGPRVSIQFRPANVS</sequence>
<dbReference type="GO" id="GO:0051213">
    <property type="term" value="F:dioxygenase activity"/>
    <property type="evidence" value="ECO:0007669"/>
    <property type="project" value="InterPro"/>
</dbReference>
<dbReference type="PROSITE" id="PS51471">
    <property type="entry name" value="FE2OG_OXY"/>
    <property type="match status" value="1"/>
</dbReference>
<dbReference type="Proteomes" id="UP000242367">
    <property type="component" value="Unassembled WGS sequence"/>
</dbReference>
<dbReference type="InterPro" id="IPR032854">
    <property type="entry name" value="ALKBH3"/>
</dbReference>
<dbReference type="GO" id="GO:0006307">
    <property type="term" value="P:DNA alkylation repair"/>
    <property type="evidence" value="ECO:0007669"/>
    <property type="project" value="InterPro"/>
</dbReference>
<proteinExistence type="predicted"/>
<dbReference type="EMBL" id="MTBP01000001">
    <property type="protein sequence ID" value="POM26724.1"/>
    <property type="molecule type" value="Genomic_DNA"/>
</dbReference>
<dbReference type="Gene3D" id="2.60.120.590">
    <property type="entry name" value="Alpha-ketoglutarate-dependent dioxygenase AlkB-like"/>
    <property type="match status" value="1"/>
</dbReference>
<keyword evidence="3" id="KW-1185">Reference proteome</keyword>
<evidence type="ECO:0000313" key="2">
    <source>
        <dbReference type="EMBL" id="POM26724.1"/>
    </source>
</evidence>
<dbReference type="InterPro" id="IPR037151">
    <property type="entry name" value="AlkB-like_sf"/>
</dbReference>